<reference evidence="2" key="1">
    <citation type="journal article" date="2022" name="Mol. Ecol. Resour.">
        <title>The genomes of chicory, endive, great burdock and yacon provide insights into Asteraceae palaeo-polyploidization history and plant inulin production.</title>
        <authorList>
            <person name="Fan W."/>
            <person name="Wang S."/>
            <person name="Wang H."/>
            <person name="Wang A."/>
            <person name="Jiang F."/>
            <person name="Liu H."/>
            <person name="Zhao H."/>
            <person name="Xu D."/>
            <person name="Zhang Y."/>
        </authorList>
    </citation>
    <scope>NUCLEOTIDE SEQUENCE [LARGE SCALE GENOMIC DNA]</scope>
    <source>
        <strain evidence="2">cv. Punajuju</strain>
    </source>
</reference>
<evidence type="ECO:0000313" key="1">
    <source>
        <dbReference type="EMBL" id="KAI3752459.1"/>
    </source>
</evidence>
<evidence type="ECO:0000313" key="2">
    <source>
        <dbReference type="Proteomes" id="UP001055811"/>
    </source>
</evidence>
<gene>
    <name evidence="1" type="ORF">L2E82_24492</name>
</gene>
<keyword evidence="2" id="KW-1185">Reference proteome</keyword>
<comment type="caution">
    <text evidence="1">The sequence shown here is derived from an EMBL/GenBank/DDBJ whole genome shotgun (WGS) entry which is preliminary data.</text>
</comment>
<proteinExistence type="predicted"/>
<reference evidence="1 2" key="2">
    <citation type="journal article" date="2022" name="Mol. Ecol. Resour.">
        <title>The genomes of chicory, endive, great burdock and yacon provide insights into Asteraceae paleo-polyploidization history and plant inulin production.</title>
        <authorList>
            <person name="Fan W."/>
            <person name="Wang S."/>
            <person name="Wang H."/>
            <person name="Wang A."/>
            <person name="Jiang F."/>
            <person name="Liu H."/>
            <person name="Zhao H."/>
            <person name="Xu D."/>
            <person name="Zhang Y."/>
        </authorList>
    </citation>
    <scope>NUCLEOTIDE SEQUENCE [LARGE SCALE GENOMIC DNA]</scope>
    <source>
        <strain evidence="2">cv. Punajuju</strain>
        <tissue evidence="1">Leaves</tissue>
    </source>
</reference>
<protein>
    <submittedName>
        <fullName evidence="1">Uncharacterized protein</fullName>
    </submittedName>
</protein>
<accession>A0ACB9E0J3</accession>
<dbReference type="Proteomes" id="UP001055811">
    <property type="component" value="Linkage Group LG04"/>
</dbReference>
<dbReference type="EMBL" id="CM042012">
    <property type="protein sequence ID" value="KAI3752459.1"/>
    <property type="molecule type" value="Genomic_DNA"/>
</dbReference>
<sequence length="396" mass="44948">MLRLWWAEIARLLPGRTDNDIKNFWNSKMKKRPLYDNQRHEVSSFSRNHKVSTAMPIYPFSILESSNQHYHHQSSTTFNQSVDIDSSKCLFENPYNSIVANGSFQTKSVMNIHSSIVHNLSQHSNQNQLYTVPPFSCSMPIINEEIEVCYNGHNGWVSPSRSHDHRYSTSQMFSTSSIHGCGGITSKYLNDHSGLIPSMLNQSSISNTSSRSKHGWINSYVSIDHESSLFNTPSIPKSKWTSPSCLDGVNKISSPVFNTSSMPPTSWMSSSLSYDPYQLPSEISIPTYGWMSSSSKNNAQSFSPCRPCNHMDTSSFCQNGKDQTYSSHDPINVDINDFFNFDLFSDNFIEARASKESSFKTQSEIRFLVLNCRDSVFIFESPVPIRSSDFGFEFDY</sequence>
<name>A0ACB9E0J3_CICIN</name>
<organism evidence="1 2">
    <name type="scientific">Cichorium intybus</name>
    <name type="common">Chicory</name>
    <dbReference type="NCBI Taxonomy" id="13427"/>
    <lineage>
        <taxon>Eukaryota</taxon>
        <taxon>Viridiplantae</taxon>
        <taxon>Streptophyta</taxon>
        <taxon>Embryophyta</taxon>
        <taxon>Tracheophyta</taxon>
        <taxon>Spermatophyta</taxon>
        <taxon>Magnoliopsida</taxon>
        <taxon>eudicotyledons</taxon>
        <taxon>Gunneridae</taxon>
        <taxon>Pentapetalae</taxon>
        <taxon>asterids</taxon>
        <taxon>campanulids</taxon>
        <taxon>Asterales</taxon>
        <taxon>Asteraceae</taxon>
        <taxon>Cichorioideae</taxon>
        <taxon>Cichorieae</taxon>
        <taxon>Cichoriinae</taxon>
        <taxon>Cichorium</taxon>
    </lineage>
</organism>